<dbReference type="GO" id="GO:0004672">
    <property type="term" value="F:protein kinase activity"/>
    <property type="evidence" value="ECO:0007669"/>
    <property type="project" value="InterPro"/>
</dbReference>
<dbReference type="PROSITE" id="PS50011">
    <property type="entry name" value="PROTEIN_KINASE_DOM"/>
    <property type="match status" value="1"/>
</dbReference>
<dbReference type="EMBL" id="JACGCM010002254">
    <property type="protein sequence ID" value="KAF6142520.1"/>
    <property type="molecule type" value="Genomic_DNA"/>
</dbReference>
<name>A0A7J7LJ21_9MAGN</name>
<keyword evidence="5" id="KW-1185">Reference proteome</keyword>
<dbReference type="InterPro" id="IPR000719">
    <property type="entry name" value="Prot_kinase_dom"/>
</dbReference>
<sequence length="363" mass="41973">MSDILQLLWHPDIVEIKHIVLPPSRREFKVIYVVLELMESSPTNEFHRDLKPKNILANVDCKLKICDFVIVRVSFNDAPSAIFWADYVATRWYRAPELCGSFFYKLNGNSRIIYVEEEAAGTRPQIYGRTCLLQVYKLIQISRHTQRHSKTDVFEDAMFSLFSRMSLKMQWSHDVGHELPSQTEFGSSKCSTNNSLCFSVVNKSIIGTKEIIVLIERAKLAKKRDLKAARHQEPIIIDVTTCVQKLGRKYRVRNNSVDAGEDNRAWVETEAAPYFDEERTVTNIEYEPQASGQGECTGGGKVRDELELDLEVDDEYYGDADETNEFLNFIQKYGIPEDIRLEEYLGEMTNQELHMEEILVHRE</sequence>
<feature type="domain" description="Protein kinase" evidence="3">
    <location>
        <begin position="1"/>
        <end position="236"/>
    </location>
</feature>
<organism evidence="4 5">
    <name type="scientific">Kingdonia uniflora</name>
    <dbReference type="NCBI Taxonomy" id="39325"/>
    <lineage>
        <taxon>Eukaryota</taxon>
        <taxon>Viridiplantae</taxon>
        <taxon>Streptophyta</taxon>
        <taxon>Embryophyta</taxon>
        <taxon>Tracheophyta</taxon>
        <taxon>Spermatophyta</taxon>
        <taxon>Magnoliopsida</taxon>
        <taxon>Ranunculales</taxon>
        <taxon>Circaeasteraceae</taxon>
        <taxon>Kingdonia</taxon>
    </lineage>
</organism>
<comment type="caution">
    <text evidence="4">The sequence shown here is derived from an EMBL/GenBank/DDBJ whole genome shotgun (WGS) entry which is preliminary data.</text>
</comment>
<dbReference type="InterPro" id="IPR011009">
    <property type="entry name" value="Kinase-like_dom_sf"/>
</dbReference>
<evidence type="ECO:0000313" key="4">
    <source>
        <dbReference type="EMBL" id="KAF6142520.1"/>
    </source>
</evidence>
<gene>
    <name evidence="4" type="ORF">GIB67_039484</name>
</gene>
<protein>
    <recommendedName>
        <fullName evidence="3">Protein kinase domain-containing protein</fullName>
    </recommendedName>
</protein>
<dbReference type="AlphaFoldDB" id="A0A7J7LJ21"/>
<evidence type="ECO:0000256" key="1">
    <source>
        <dbReference type="ARBA" id="ARBA00022741"/>
    </source>
</evidence>
<accession>A0A7J7LJ21</accession>
<evidence type="ECO:0000259" key="3">
    <source>
        <dbReference type="PROSITE" id="PS50011"/>
    </source>
</evidence>
<reference evidence="4 5" key="1">
    <citation type="journal article" date="2020" name="IScience">
        <title>Genome Sequencing of the Endangered Kingdonia uniflora (Circaeasteraceae, Ranunculales) Reveals Potential Mechanisms of Evolutionary Specialization.</title>
        <authorList>
            <person name="Sun Y."/>
            <person name="Deng T."/>
            <person name="Zhang A."/>
            <person name="Moore M.J."/>
            <person name="Landis J.B."/>
            <person name="Lin N."/>
            <person name="Zhang H."/>
            <person name="Zhang X."/>
            <person name="Huang J."/>
            <person name="Zhang X."/>
            <person name="Sun H."/>
            <person name="Wang H."/>
        </authorList>
    </citation>
    <scope>NUCLEOTIDE SEQUENCE [LARGE SCALE GENOMIC DNA]</scope>
    <source>
        <strain evidence="4">TB1705</strain>
        <tissue evidence="4">Leaf</tissue>
    </source>
</reference>
<dbReference type="Gene3D" id="1.10.510.10">
    <property type="entry name" value="Transferase(Phosphotransferase) domain 1"/>
    <property type="match status" value="1"/>
</dbReference>
<dbReference type="PANTHER" id="PTHR24055">
    <property type="entry name" value="MITOGEN-ACTIVATED PROTEIN KINASE"/>
    <property type="match status" value="1"/>
</dbReference>
<dbReference type="Pfam" id="PF00069">
    <property type="entry name" value="Pkinase"/>
    <property type="match status" value="1"/>
</dbReference>
<dbReference type="InterPro" id="IPR050117">
    <property type="entry name" value="MAPK"/>
</dbReference>
<keyword evidence="1" id="KW-0547">Nucleotide-binding</keyword>
<dbReference type="Gene3D" id="3.30.200.20">
    <property type="entry name" value="Phosphorylase Kinase, domain 1"/>
    <property type="match status" value="1"/>
</dbReference>
<proteinExistence type="predicted"/>
<evidence type="ECO:0000256" key="2">
    <source>
        <dbReference type="ARBA" id="ARBA00022840"/>
    </source>
</evidence>
<dbReference type="GO" id="GO:0005524">
    <property type="term" value="F:ATP binding"/>
    <property type="evidence" value="ECO:0007669"/>
    <property type="project" value="UniProtKB-KW"/>
</dbReference>
<evidence type="ECO:0000313" key="5">
    <source>
        <dbReference type="Proteomes" id="UP000541444"/>
    </source>
</evidence>
<keyword evidence="2" id="KW-0067">ATP-binding</keyword>
<dbReference type="SUPFAM" id="SSF56112">
    <property type="entry name" value="Protein kinase-like (PK-like)"/>
    <property type="match status" value="1"/>
</dbReference>
<dbReference type="Proteomes" id="UP000541444">
    <property type="component" value="Unassembled WGS sequence"/>
</dbReference>